<feature type="active site" description="Proton acceptor; for dehydratase activity" evidence="9">
    <location>
        <position position="2628"/>
    </location>
</feature>
<evidence type="ECO:0000256" key="9">
    <source>
        <dbReference type="PROSITE-ProRule" id="PRU01363"/>
    </source>
</evidence>
<dbReference type="Gene3D" id="3.40.47.10">
    <property type="match status" value="3"/>
</dbReference>
<feature type="region of interest" description="N-terminal hotdog fold" evidence="9">
    <location>
        <begin position="2596"/>
        <end position="2721"/>
    </location>
</feature>
<dbReference type="InterPro" id="IPR032821">
    <property type="entry name" value="PKS_assoc"/>
</dbReference>
<dbReference type="Gene3D" id="3.10.129.110">
    <property type="entry name" value="Polyketide synthase dehydratase"/>
    <property type="match status" value="3"/>
</dbReference>
<dbReference type="PROSITE" id="PS52004">
    <property type="entry name" value="KS3_2"/>
    <property type="match status" value="3"/>
</dbReference>
<evidence type="ECO:0000256" key="5">
    <source>
        <dbReference type="ARBA" id="ARBA00022679"/>
    </source>
</evidence>
<dbReference type="SMART" id="SM01294">
    <property type="entry name" value="PKS_PP_betabranch"/>
    <property type="match status" value="3"/>
</dbReference>
<dbReference type="SMART" id="SM00827">
    <property type="entry name" value="PKS_AT"/>
    <property type="match status" value="3"/>
</dbReference>
<dbReference type="SUPFAM" id="SSF55048">
    <property type="entry name" value="Probable ACP-binding domain of malonyl-CoA ACP transacylase"/>
    <property type="match status" value="3"/>
</dbReference>
<dbReference type="RefSeq" id="WP_148767038.1">
    <property type="nucleotide sequence ID" value="NZ_VSRQ01000009.1"/>
</dbReference>
<evidence type="ECO:0000256" key="7">
    <source>
        <dbReference type="ARBA" id="ARBA00023268"/>
    </source>
</evidence>
<dbReference type="Pfam" id="PF08990">
    <property type="entry name" value="Docking"/>
    <property type="match status" value="1"/>
</dbReference>
<keyword evidence="14" id="KW-1185">Reference proteome</keyword>
<feature type="region of interest" description="C-terminal hotdog fold" evidence="9">
    <location>
        <begin position="2733"/>
        <end position="2872"/>
    </location>
</feature>
<dbReference type="InterPro" id="IPR013968">
    <property type="entry name" value="PKS_KR"/>
</dbReference>
<dbReference type="InterPro" id="IPR014031">
    <property type="entry name" value="Ketoacyl_synth_C"/>
</dbReference>
<keyword evidence="8" id="KW-0012">Acyltransferase</keyword>
<feature type="domain" description="PKS/mFAS DH" evidence="12">
    <location>
        <begin position="2596"/>
        <end position="2872"/>
    </location>
</feature>
<dbReference type="InterPro" id="IPR036291">
    <property type="entry name" value="NAD(P)-bd_dom_sf"/>
</dbReference>
<feature type="region of interest" description="C-terminal hotdog fold" evidence="9">
    <location>
        <begin position="4416"/>
        <end position="4551"/>
    </location>
</feature>
<dbReference type="Pfam" id="PF00109">
    <property type="entry name" value="ketoacyl-synt"/>
    <property type="match status" value="3"/>
</dbReference>
<accession>A0A5D3F808</accession>
<comment type="cofactor">
    <cofactor evidence="1">
        <name>pantetheine 4'-phosphate</name>
        <dbReference type="ChEBI" id="CHEBI:47942"/>
    </cofactor>
</comment>
<evidence type="ECO:0000313" key="14">
    <source>
        <dbReference type="Proteomes" id="UP000323505"/>
    </source>
</evidence>
<dbReference type="FunFam" id="3.40.47.10:FF:000019">
    <property type="entry name" value="Polyketide synthase type I"/>
    <property type="match status" value="3"/>
</dbReference>
<dbReference type="InterPro" id="IPR018201">
    <property type="entry name" value="Ketoacyl_synth_AS"/>
</dbReference>
<dbReference type="FunFam" id="1.10.1200.10:FF:000007">
    <property type="entry name" value="Probable polyketide synthase pks17"/>
    <property type="match status" value="3"/>
</dbReference>
<feature type="domain" description="Ketosynthase family 3 (KS3)" evidence="11">
    <location>
        <begin position="3417"/>
        <end position="3829"/>
    </location>
</feature>
<dbReference type="SMART" id="SM00825">
    <property type="entry name" value="PKS_KS"/>
    <property type="match status" value="3"/>
</dbReference>
<feature type="domain" description="Ketosynthase family 3 (KS3)" evidence="11">
    <location>
        <begin position="1718"/>
        <end position="2130"/>
    </location>
</feature>
<dbReference type="Pfam" id="PF16197">
    <property type="entry name" value="KAsynt_C_assoc"/>
    <property type="match status" value="3"/>
</dbReference>
<comment type="caution">
    <text evidence="13">The sequence shown here is derived from an EMBL/GenBank/DDBJ whole genome shotgun (WGS) entry which is preliminary data.</text>
</comment>
<dbReference type="GO" id="GO:0004315">
    <property type="term" value="F:3-oxoacyl-[acyl-carrier-protein] synthase activity"/>
    <property type="evidence" value="ECO:0007669"/>
    <property type="project" value="InterPro"/>
</dbReference>
<dbReference type="InterPro" id="IPR036736">
    <property type="entry name" value="ACP-like_sf"/>
</dbReference>
<evidence type="ECO:0000256" key="8">
    <source>
        <dbReference type="ARBA" id="ARBA00023315"/>
    </source>
</evidence>
<dbReference type="Gene3D" id="1.10.1200.10">
    <property type="entry name" value="ACP-like"/>
    <property type="match status" value="3"/>
</dbReference>
<evidence type="ECO:0000259" key="10">
    <source>
        <dbReference type="PROSITE" id="PS50075"/>
    </source>
</evidence>
<feature type="active site" description="Proton donor; for dehydratase activity" evidence="9">
    <location>
        <position position="2794"/>
    </location>
</feature>
<feature type="active site" description="Proton acceptor; for dehydratase activity" evidence="9">
    <location>
        <position position="4314"/>
    </location>
</feature>
<dbReference type="InterPro" id="IPR020807">
    <property type="entry name" value="PKS_DH"/>
</dbReference>
<dbReference type="SMART" id="SM00823">
    <property type="entry name" value="PKS_PP"/>
    <property type="match status" value="3"/>
</dbReference>
<evidence type="ECO:0000256" key="1">
    <source>
        <dbReference type="ARBA" id="ARBA00001957"/>
    </source>
</evidence>
<reference evidence="13 14" key="1">
    <citation type="submission" date="2019-08" db="EMBL/GenBank/DDBJ databases">
        <title>Actinomadura sp. nov. CYP1-5 isolated from mountain soil.</title>
        <authorList>
            <person name="Songsumanus A."/>
            <person name="Kuncharoen N."/>
            <person name="Kudo T."/>
            <person name="Yuki M."/>
            <person name="Igarashi Y."/>
            <person name="Tanasupawat S."/>
        </authorList>
    </citation>
    <scope>NUCLEOTIDE SEQUENCE [LARGE SCALE GENOMIC DNA]</scope>
    <source>
        <strain evidence="13 14">CYP1-5</strain>
    </source>
</reference>
<dbReference type="Pfam" id="PF22953">
    <property type="entry name" value="SpnB_Rossmann"/>
    <property type="match status" value="3"/>
</dbReference>
<dbReference type="InterPro" id="IPR049551">
    <property type="entry name" value="PKS_DH_C"/>
</dbReference>
<dbReference type="Pfam" id="PF02801">
    <property type="entry name" value="Ketoacyl-synt_C"/>
    <property type="match status" value="3"/>
</dbReference>
<dbReference type="InterPro" id="IPR020806">
    <property type="entry name" value="PKS_PP-bd"/>
</dbReference>
<dbReference type="InterPro" id="IPR016036">
    <property type="entry name" value="Malonyl_transacylase_ACP-bd"/>
</dbReference>
<feature type="domain" description="PKS/mFAS DH" evidence="12">
    <location>
        <begin position="905"/>
        <end position="1178"/>
    </location>
</feature>
<evidence type="ECO:0000256" key="3">
    <source>
        <dbReference type="ARBA" id="ARBA00022450"/>
    </source>
</evidence>
<feature type="domain" description="Carrier" evidence="10">
    <location>
        <begin position="1623"/>
        <end position="1698"/>
    </location>
</feature>
<dbReference type="GO" id="GO:0031177">
    <property type="term" value="F:phosphopantetheine binding"/>
    <property type="evidence" value="ECO:0007669"/>
    <property type="project" value="InterPro"/>
</dbReference>
<gene>
    <name evidence="13" type="ORF">FXF68_35025</name>
</gene>
<dbReference type="Pfam" id="PF00698">
    <property type="entry name" value="Acyl_transf_1"/>
    <property type="match status" value="3"/>
</dbReference>
<dbReference type="InterPro" id="IPR057326">
    <property type="entry name" value="KR_dom"/>
</dbReference>
<dbReference type="SUPFAM" id="SSF51735">
    <property type="entry name" value="NAD(P)-binding Rossmann-fold domains"/>
    <property type="match status" value="6"/>
</dbReference>
<dbReference type="FunFam" id="3.40.366.10:FF:000002">
    <property type="entry name" value="Probable polyketide synthase 2"/>
    <property type="match status" value="2"/>
</dbReference>
<feature type="active site" description="Proton donor; for dehydratase activity" evidence="9">
    <location>
        <position position="4475"/>
    </location>
</feature>
<dbReference type="GO" id="GO:0004312">
    <property type="term" value="F:fatty acid synthase activity"/>
    <property type="evidence" value="ECO:0007669"/>
    <property type="project" value="TreeGrafter"/>
</dbReference>
<organism evidence="13 14">
    <name type="scientific">Actinomadura decatromicini</name>
    <dbReference type="NCBI Taxonomy" id="2604572"/>
    <lineage>
        <taxon>Bacteria</taxon>
        <taxon>Bacillati</taxon>
        <taxon>Actinomycetota</taxon>
        <taxon>Actinomycetes</taxon>
        <taxon>Streptosporangiales</taxon>
        <taxon>Thermomonosporaceae</taxon>
        <taxon>Actinomadura</taxon>
    </lineage>
</organism>
<dbReference type="InterPro" id="IPR050091">
    <property type="entry name" value="PKS_NRPS_Biosynth_Enz"/>
</dbReference>
<dbReference type="GO" id="GO:0006633">
    <property type="term" value="P:fatty acid biosynthetic process"/>
    <property type="evidence" value="ECO:0007669"/>
    <property type="project" value="InterPro"/>
</dbReference>
<protein>
    <submittedName>
        <fullName evidence="13">SDR family NAD(P)-dependent oxidoreductase</fullName>
    </submittedName>
</protein>
<evidence type="ECO:0000259" key="11">
    <source>
        <dbReference type="PROSITE" id="PS52004"/>
    </source>
</evidence>
<name>A0A5D3F808_9ACTN</name>
<dbReference type="EMBL" id="VSRQ01000009">
    <property type="protein sequence ID" value="TYK43946.1"/>
    <property type="molecule type" value="Genomic_DNA"/>
</dbReference>
<dbReference type="InterPro" id="IPR049900">
    <property type="entry name" value="PKS_mFAS_DH"/>
</dbReference>
<dbReference type="InterPro" id="IPR016039">
    <property type="entry name" value="Thiolase-like"/>
</dbReference>
<evidence type="ECO:0000259" key="12">
    <source>
        <dbReference type="PROSITE" id="PS52019"/>
    </source>
</evidence>
<comment type="pathway">
    <text evidence="2">Antibiotic biosynthesis.</text>
</comment>
<keyword evidence="3" id="KW-0596">Phosphopantetheine</keyword>
<feature type="domain" description="Carrier" evidence="10">
    <location>
        <begin position="3321"/>
        <end position="3396"/>
    </location>
</feature>
<feature type="domain" description="Ketosynthase family 3 (KS3)" evidence="11">
    <location>
        <begin position="33"/>
        <end position="444"/>
    </location>
</feature>
<dbReference type="SMART" id="SM00822">
    <property type="entry name" value="PKS_KR"/>
    <property type="match status" value="3"/>
</dbReference>
<dbReference type="InterPro" id="IPR001227">
    <property type="entry name" value="Ac_transferase_dom_sf"/>
</dbReference>
<feature type="domain" description="Carrier" evidence="10">
    <location>
        <begin position="4997"/>
        <end position="5072"/>
    </location>
</feature>
<feature type="region of interest" description="N-terminal hotdog fold" evidence="9">
    <location>
        <begin position="4282"/>
        <end position="4404"/>
    </location>
</feature>
<dbReference type="SMART" id="SM00826">
    <property type="entry name" value="PKS_DH"/>
    <property type="match status" value="3"/>
</dbReference>
<dbReference type="PROSITE" id="PS52019">
    <property type="entry name" value="PKS_MFAS_DH"/>
    <property type="match status" value="3"/>
</dbReference>
<feature type="region of interest" description="C-terminal hotdog fold" evidence="9">
    <location>
        <begin position="1039"/>
        <end position="1178"/>
    </location>
</feature>
<dbReference type="Pfam" id="PF14765">
    <property type="entry name" value="PS-DH"/>
    <property type="match status" value="3"/>
</dbReference>
<dbReference type="CDD" id="cd00833">
    <property type="entry name" value="PKS"/>
    <property type="match status" value="3"/>
</dbReference>
<evidence type="ECO:0000256" key="4">
    <source>
        <dbReference type="ARBA" id="ARBA00022553"/>
    </source>
</evidence>
<feature type="domain" description="PKS/mFAS DH" evidence="12">
    <location>
        <begin position="4282"/>
        <end position="4551"/>
    </location>
</feature>
<dbReference type="SUPFAM" id="SSF53901">
    <property type="entry name" value="Thiolase-like"/>
    <property type="match status" value="3"/>
</dbReference>
<feature type="region of interest" description="N-terminal hotdog fold" evidence="9">
    <location>
        <begin position="905"/>
        <end position="1027"/>
    </location>
</feature>
<dbReference type="InterPro" id="IPR016035">
    <property type="entry name" value="Acyl_Trfase/lysoPLipase"/>
</dbReference>
<dbReference type="InterPro" id="IPR049552">
    <property type="entry name" value="PKS_DH_N"/>
</dbReference>
<keyword evidence="5" id="KW-0808">Transferase</keyword>
<dbReference type="Pfam" id="PF08659">
    <property type="entry name" value="KR"/>
    <property type="match status" value="3"/>
</dbReference>
<evidence type="ECO:0000256" key="2">
    <source>
        <dbReference type="ARBA" id="ARBA00004792"/>
    </source>
</evidence>
<dbReference type="CDD" id="cd08956">
    <property type="entry name" value="KR_3_FAS_SDR_x"/>
    <property type="match status" value="3"/>
</dbReference>
<dbReference type="InterPro" id="IPR015083">
    <property type="entry name" value="NorB/c/GfsB-D-like_docking"/>
</dbReference>
<dbReference type="PROSITE" id="PS00012">
    <property type="entry name" value="PHOSPHOPANTETHEINE"/>
    <property type="match status" value="2"/>
</dbReference>
<evidence type="ECO:0000313" key="13">
    <source>
        <dbReference type="EMBL" id="TYK43946.1"/>
    </source>
</evidence>
<dbReference type="GO" id="GO:0033068">
    <property type="term" value="P:macrolide biosynthetic process"/>
    <property type="evidence" value="ECO:0007669"/>
    <property type="project" value="UniProtKB-ARBA"/>
</dbReference>
<dbReference type="Proteomes" id="UP000323505">
    <property type="component" value="Unassembled WGS sequence"/>
</dbReference>
<keyword evidence="6" id="KW-0045">Antibiotic biosynthesis</keyword>
<evidence type="ECO:0000256" key="6">
    <source>
        <dbReference type="ARBA" id="ARBA00023194"/>
    </source>
</evidence>
<dbReference type="InterPro" id="IPR009081">
    <property type="entry name" value="PP-bd_ACP"/>
</dbReference>
<keyword evidence="4" id="KW-0597">Phosphoprotein</keyword>
<dbReference type="SUPFAM" id="SSF47336">
    <property type="entry name" value="ACP-like"/>
    <property type="match status" value="3"/>
</dbReference>
<dbReference type="PANTHER" id="PTHR43775:SF51">
    <property type="entry name" value="INACTIVE PHENOLPHTHIOCEROL SYNTHESIS POLYKETIDE SYNTHASE TYPE I PKS1-RELATED"/>
    <property type="match status" value="1"/>
</dbReference>
<feature type="active site" description="Proton donor; for dehydratase activity" evidence="9">
    <location>
        <position position="1100"/>
    </location>
</feature>
<sequence>MSDEERLLDYLKRTTLDLREARRRVTELEARDREPVAIVGMACRFPGDVASPAELWELVAAGRDGISRFPGDRGWDAGLFDSTPGRPGKSYVDRGGFLHGAGEFDPAFFGVGPNEALTMDPQQRLLLEVSWEALERAGIDPSSLRGSPTGVFAGVNYHDYAFNSSTGAIASGRISYTLGFEGPAVTVDTACSSALVALHWAVQSLRSGECSLALAGGVTVMATPDTFVEFSRQRGLAADGRVKAFAAGADGTAWGEGAGMLLVERLSDARANGHPVLAVVRGSAVNQDGASNGLTAPNGPAQRRVIRQALDNARLTADEVDAVEAHGTGTTLGDPIEAQALLATYGQNRPDGRPLWLGSIKSNIGHTQAAAGVAGIIKIVQAMRNGVLPKTLHVDEPTPHVDWTAGRVELLTEARDWTADGRPRRAAVSSFGISGTNAHVIIEQAPAAEPAEVQADAPPVVPWVLSARDETALQEQIDGLREHVRARPDLAPLDVGYSLAKGRALLEHRAVAVGRDRDELLSELDALAEGTAERSARGVAGTGLTAFLFSGQGSQRPGMGRELYEAFPAFAEAFDAICAELDRHLDRPLKDVIWSEPELLDQTAFTQTGLFAVEVALFRLLESWGVRPDLLAGHSIGELAAAHVADVFSLEDAAKLVAARGRLMQSLPAGGAMAAIQAAEDEVVPLLDPALAAVAAINGPDSVVVSGAEKAVAGIVEHFTALGRRTTRLRVSHAFHSPLMDPILAEFEEVAGGISYGAPTIPVVSNVTGRQAEELGTAGHWTRHIREAVRFRDCVRTLREAGATRFVEVGPDGVLAAMTETCLDDPGDGALVVPVLRRDRPEAAELLTALGRLQARGAAVDWEPLLRGGSHVELPTYPFQRRRYWLEGTGGSGDVASAGLRPADHPLLGARLTLPETGGAVLTGRLSPAARPWLADHVVGGAVLLPGTAFVELAVQAGDHVGCDTLEELTLQAPLVLPAQGGVTVQVVVDGADDAGRRRVGIYSQVGEDEIWERHADGLLAPGAPEPDFDLAAWPPRGAVPVPVDDAYERLAEVGYDYGPVFQGLRAVWRRGGELFTEVALPEDAWDDAARFGLHPAALDAVLHAGAVSRDGDGDGDLVLPFAWTGVRLYASGAPALRARLSPAGDDGVALRLADDSGRPVAAVDSLISRPVPAGRLAAPGTDPASDSLFGLEWIPAPSTGTPAESSWALWDDLGDVVPEVVVLPIAAEEPRDAAQHALAAVRSWLTDERFAASSLVVVTSGAVSVASEDVTDLGAAAVWGLVRTAQSEDPGRIVLIDTDDPDDVAAAVAHASGEPQVAVRGGTAYVPRLARTSAAEPAADEPFGTGTVLVTGGTGGLGALVARHLAAVHGVRRLLLASRRGPDAPGAAGLLADLAELGAEAEAVACDVGDRAALAALLDGRRLSAVVHAAGVLDDGVLASLTPERLDAVLAPKALGAWHLHELTRDMDLSAFVVFSSAAGILGSAGQGNYATANAFLDGLVQHRRALGLPGLSLAWGLWDSAAGMGGALDADDVRRIARFGVRPLTVEQGLALFDAATGRPEPLLVPIGLDTAVLGEDPDELPPLLGGLARRRRRTAGGGGGGAAGVLRERLAVLPDDERRAAVLEIVRAQAASVLGFDGPDAVGAERAFRDLGFDSLSAVELRSRVSRVTGLRLPATLVFDYPTPDVLARHLADEISGARQAVTVAASAVRPAVDDDPIVIVGMACRYPGGVGTPEALWELVAAGADGITRFPADRGWNIERIHDPEGVRPGTSYVDSGGFLHDAAGFDPGFFGIGPNEARVMDPQQRLLLEVSWEALERAGIDPSSLRGTSTGVFAGMMYHDYAHNSNSGSVASGRISYTFGLEGPAVTVDTACSSSLVALHLAVQALRSGECSLALAGGVAVMAAPDVFVEFSEQRGLARDGRAKSFAAAADGTSWGEGAGMLLVERLSDARANGHPVLAVVRGSAVNQDGASNGLTAPNGPSQQRVILQALANAGLGAGDVDAVEAHGTGTTLGDPIEAQALLATYGQDRPDDRPLWLGSIKSNIGHTQAAAGVAGIIKMIEAMRHGVLPKTLHVDEPTPHVDWTAGRVELLTEAREWPQNGRPRRAGISSFGISGTNAHVVIEAPPVDGEGVRSSADALPVVPWVVSGRDEGGLRAQCERLRDHVLARPDADPAEIGHALVTSRALLEHRAVAVGRDRTELLAALDTLIDGEPGPDAARGAVASGATAFLFSGQGSQRAGMGRESYEAFPVFAEAFDAVCAEFDRHLDRPLRDVLWSDAARLDRTEFAQPGLFAVEVALFRLLESWGVRPDFLAGHSIGELAAAHVAGVFPLEDAARVVAARGRLMQALPAGGAMAAVQAAEDEVVPLLDGRDVGIAAVNGPQAIVVAGAESDVARILEHFTELGRRTTRLRVSHAFHSPLMDPMLDEFRDVAESVRYAEPAIPVISNVRGAEAADLGTAEYWVRHVRDTVRFHEGVRTLRAAGVNRFVELGPDGVLAGMVRTALDDSAEGVVVTPVLRADRPEPVTAVAAAGRLHAHGVHVGWRALFGARPPAVPAELPTYAFQRRRYWVEGQGDGADLSGTGLAPADHPLLGAVVTLPDSGGAVLTGRLSVGTRPWLADHRVLGHVLFPGAGLVELAIRAGDQLGCGTLDELTLHAPLPLPAHGGVTVQVVVEDADETGRRAVGVHSRPAEGPEDRPWTRHATGVLAPDDPAPVFDLAVWPPEGADPLLLDGAYESLAGAGYEYGPVFQGLRAAWRREDELFAEVTLPEDAWGEATGFGLHPALLDAVLHTGLVAAPEDDSRGTVLPFAWSGVRLVASGARSVRARLAPAGADAVALQLADGDGRPVMSVESLQSRPMPSESLAGAGAGATDSLYRLEWRPVVASPSESAAKWALWDSEMGEVPDLVVLRAGGGDPIDAVGGALADLQAWLADERFAESRLLVVTSGAMSVDGEDIADLAGAAVWGLVRSAQSEHPDRILLADVDDVSDLGGAVAAAVAAAEAGEPQLVIRSGAGLVPRLVRGGGVSDRAAELSGSVLITGGTGGLGALVARHLVVEHGVRNLLLTSRRGASAPGAAELSAELAELGAEVELAACDVADRDAVAALLDGRDLSAVIHAAGLLEDGVISSLTPERLRAVLAPKALGAWHLHELTRDMDLSEFVVFSSAGGVMGAPGQGNYAAANAFVDGLVQHRRAHGLPGRSLAWGLWAADTGMSGRLDEGEIRRMARSGVRPLSVEQGLGLFDAALGADDALVVPIGLESAALAAAGDALPPMLRGLAGRPRQAAKAGTGGAGTAGALRARLAALPEAERAQAMLEIVRAHAASVLGHDDPRTVEPERAFRDLGFDSLSAVEQRNRLNQVTGLRLPATLVFDYPTPVVLARYLVDEVMGAASSASAGAAVAVRAPVDDEPIAIIGMACRYPGDVTTPDALWDLVLDGRDGISAFPSDRGWNVDRLYDPEGGRPHTSYVNAGGFLYDAAEFDPGFFGISPNEAWIMDPQQRLLLEVSWEALERAGIDPSSLRGSSTGVFAGVMYHDYAHNSNSGAVASGRISYTFGFEGPAVTVDTACSSSLVALHWAAQALRSGECSLALAGGVAVMASPEAFVEFSRQRGLAPDGRAKSFAASADGTSWGEGAGMLLVERLSDARRLGHPVLAVVRGSAVNQDGASNGLTAPNGPSQRRVIRQALANAGLGVADVDAVEAHGTGTTLGDPIEAQALLATYGQGRSEGRPLWLGSIKSNIGHTQAAAGVAGIIKMVQAMRHGVLPKTLHVDEPTPHVDWSTGDVRLLTETREWGKNGHPRRAGISSFGISGTNAHVILEEPTTVETEADVLVADEPTTVPWVISARDEPGLRAQAEKLRTHLAAQPELRAVDVAFSLATSRAVLDHRAVVVADDRDSALERLAALASGEPHPDVVHGTTALGGTAFLFSGQGSQRVGMGRELYEAFPVFAEAFDAVCAELDKHLDRPLQEVVWSEPELLDQTVFTQTGLFAVEVALYRLLESWGVRPDFLAGHSIGELAAAHVAGMFSLGDAAKLVAARGRLMQALPPGGAMAAVQATEDEIVPHVNDRVGVAAVNGLDSVVVSGAEDEVSRLVEHFTELGRKTTRLRVSHAFHSPLMDSMLDDFRQVAGSITFNEPAIPLAGPQPDAEYWVRHVRDAVRFHDTVIDLRDQGITQFLEIGPDGVLTAMVRGSVDDAVVAPVLRRDRPEAKQLLTALGRIHAHGTDVDWHVMFADHAARFVELPTYAFQRERFWLVAPQAGGDAESMGLGSADHPLLSAVVTSPESDGVVLSGRLSVHTQPWLADHAVGGVVIFPGTGFVELAVRAGDQVGCGRIDELTLEQPLVLPADGHTLVQVVVGAADEEDRRTVTVYSRTGTEMPWTRHAAGQMSAAETDPEFDLRQWPPVDAVPLEANGLYADMAMAGLEYGPVFQGLTAAWRRDGELFAEVSLPAAETTDGFALHPALLDAGLHAIALGGTAGDGPSLPFAWSGVELFATGAASLRVRIVRAPGGSVSLQVADVSGRPVAAIGSLALREVSAEQMSAASGPGFHESLFQPEWSPIPLVPPGDPSWARWDDLSDADPVPDVVVLAVPSGTGAAAVHHSTREVLAALQAWLGEERFASSTLMVATSGAVSVDGEDVTDLAGAAVWGLVRSAQSEDPGRIVLADLDDPNNVTAAMGTKEPQVAIRGDTAFAMRLARVSAQPTEPQPFPADGTVLVTGALGALGSVVARHLVVERGVRSLLLTSRRGADTPGAAELRAELSEWGAEVDLVACDMADRDAVAALLEGRSLSGVVHVAGVLDDGVIASLTPERLDGVLRPKVDAAWNLHELTRDMDLAAFVLFSSAAGVLGTPGQGNYAAANTFLDALAVHRRAHGLPAQSLAWGPWITGGTGMADGSGAQRTARSGVDGMDVDEGLALLDTANALGTPVLVPIHLDLKALAAADGEPHHLFRGLIGRTVRRVVDADAGAAEALARRLAGLAPPEREDALLEVVRGHAAAVLGHGGHGAIEPERAFKELGFDSLSAVELRNSLNSVTGLRLPATLVFDYPNARVLAAHIAAEMVPEKDGGDSDEETVRSLLRAIPLSRLRDAGLMDSLLELAGATGRGEPAVGGAERDSIDAMDAESLISMALDGATLDDTTREE</sequence>
<dbReference type="SUPFAM" id="SSF52151">
    <property type="entry name" value="FabD/lysophospholipase-like"/>
    <property type="match status" value="3"/>
</dbReference>
<dbReference type="Gene3D" id="3.40.366.10">
    <property type="entry name" value="Malonyl-Coenzyme A Acyl Carrier Protein, domain 2"/>
    <property type="match status" value="3"/>
</dbReference>
<dbReference type="PANTHER" id="PTHR43775">
    <property type="entry name" value="FATTY ACID SYNTHASE"/>
    <property type="match status" value="1"/>
</dbReference>
<feature type="active site" description="Proton acceptor; for dehydratase activity" evidence="9">
    <location>
        <position position="937"/>
    </location>
</feature>
<dbReference type="InterPro" id="IPR014030">
    <property type="entry name" value="Ketoacyl_synth_N"/>
</dbReference>
<dbReference type="InterPro" id="IPR055123">
    <property type="entry name" value="SpnB-like_Rossmann"/>
</dbReference>
<dbReference type="InterPro" id="IPR006162">
    <property type="entry name" value="Ppantetheine_attach_site"/>
</dbReference>
<keyword evidence="7" id="KW-0511">Multifunctional enzyme</keyword>
<proteinExistence type="predicted"/>
<dbReference type="Pfam" id="PF21089">
    <property type="entry name" value="PKS_DH_N"/>
    <property type="match status" value="3"/>
</dbReference>
<dbReference type="Gene3D" id="3.30.70.3290">
    <property type="match status" value="3"/>
</dbReference>
<dbReference type="InterPro" id="IPR020841">
    <property type="entry name" value="PKS_Beta-ketoAc_synthase_dom"/>
</dbReference>
<dbReference type="PROSITE" id="PS00606">
    <property type="entry name" value="KS3_1"/>
    <property type="match status" value="3"/>
</dbReference>
<dbReference type="InterPro" id="IPR042104">
    <property type="entry name" value="PKS_dehydratase_sf"/>
</dbReference>
<dbReference type="InterPro" id="IPR014043">
    <property type="entry name" value="Acyl_transferase_dom"/>
</dbReference>
<dbReference type="Pfam" id="PF00550">
    <property type="entry name" value="PP-binding"/>
    <property type="match status" value="3"/>
</dbReference>
<dbReference type="Gene3D" id="3.40.50.720">
    <property type="entry name" value="NAD(P)-binding Rossmann-like Domain"/>
    <property type="match status" value="3"/>
</dbReference>
<dbReference type="PROSITE" id="PS50075">
    <property type="entry name" value="CARRIER"/>
    <property type="match status" value="3"/>
</dbReference>